<dbReference type="PANTHER" id="PTHR30121">
    <property type="entry name" value="UNCHARACTERIZED PROTEIN YJGR-RELATED"/>
    <property type="match status" value="1"/>
</dbReference>
<protein>
    <submittedName>
        <fullName evidence="1">ATP-binding protein</fullName>
    </submittedName>
</protein>
<dbReference type="PANTHER" id="PTHR30121:SF6">
    <property type="entry name" value="SLR6007 PROTEIN"/>
    <property type="match status" value="1"/>
</dbReference>
<comment type="caution">
    <text evidence="1">The sequence shown here is derived from an EMBL/GenBank/DDBJ whole genome shotgun (WGS) entry which is preliminary data.</text>
</comment>
<accession>A0ABT2TB52</accession>
<dbReference type="Pfam" id="PF12846">
    <property type="entry name" value="AAA_10"/>
    <property type="match status" value="1"/>
</dbReference>
<gene>
    <name evidence="1" type="ORF">OCV51_07565</name>
</gene>
<proteinExistence type="predicted"/>
<organism evidence="1 2">
    <name type="scientific">Faecalicatena acetigenes</name>
    <dbReference type="NCBI Taxonomy" id="2981790"/>
    <lineage>
        <taxon>Bacteria</taxon>
        <taxon>Bacillati</taxon>
        <taxon>Bacillota</taxon>
        <taxon>Clostridia</taxon>
        <taxon>Lachnospirales</taxon>
        <taxon>Lachnospiraceae</taxon>
        <taxon>Faecalicatena</taxon>
    </lineage>
</organism>
<name>A0ABT2TB52_9FIRM</name>
<dbReference type="InterPro" id="IPR027417">
    <property type="entry name" value="P-loop_NTPase"/>
</dbReference>
<dbReference type="Proteomes" id="UP001652394">
    <property type="component" value="Unassembled WGS sequence"/>
</dbReference>
<dbReference type="InterPro" id="IPR051162">
    <property type="entry name" value="T4SS_component"/>
</dbReference>
<dbReference type="RefSeq" id="WP_059067868.1">
    <property type="nucleotide sequence ID" value="NZ_JAOQJX010000009.1"/>
</dbReference>
<keyword evidence="1" id="KW-0067">ATP-binding</keyword>
<evidence type="ECO:0000313" key="2">
    <source>
        <dbReference type="Proteomes" id="UP001652394"/>
    </source>
</evidence>
<dbReference type="Gene3D" id="3.40.50.300">
    <property type="entry name" value="P-loop containing nucleotide triphosphate hydrolases"/>
    <property type="match status" value="2"/>
</dbReference>
<dbReference type="GO" id="GO:0005524">
    <property type="term" value="F:ATP binding"/>
    <property type="evidence" value="ECO:0007669"/>
    <property type="project" value="UniProtKB-KW"/>
</dbReference>
<keyword evidence="1" id="KW-0547">Nucleotide-binding</keyword>
<keyword evidence="2" id="KW-1185">Reference proteome</keyword>
<evidence type="ECO:0000313" key="1">
    <source>
        <dbReference type="EMBL" id="MCU6747513.1"/>
    </source>
</evidence>
<dbReference type="SUPFAM" id="SSF52540">
    <property type="entry name" value="P-loop containing nucleoside triphosphate hydrolases"/>
    <property type="match status" value="1"/>
</dbReference>
<dbReference type="PIRSF" id="PIRSF015040">
    <property type="entry name" value="ATPase_SAG2001_prd"/>
    <property type="match status" value="1"/>
</dbReference>
<dbReference type="EMBL" id="JAOQJX010000009">
    <property type="protein sequence ID" value="MCU6747513.1"/>
    <property type="molecule type" value="Genomic_DNA"/>
</dbReference>
<sequence length="824" mass="94112">MQENFRIKYIDDNLLFTIDGEVWAYYRMRDYNYNFISDLEKNKIGISMRELVSQCGAEDMQLLQIAGEYSLHAIQERSKKEIRRHGMEEHAAFLIDAQTEKLSEQYGKTQVQNYYYIGFKLRLTDSGTGVKELLRDFKTAVNSFRKNVESEWMGEYVTLDEGMVQQYKAAERLLYSRILRKFIFYRIDSREFGYIIEHLNGKEGVPLEDYAYYLPEETDSEGKRNIKKYDLLKVSEVLIKEKSRSLILDREEGTKYEAVYCISRIIDELPAIGCELFYHQQFGLSFPVDTSLRVHVKSNMQALKDTRNKQKEMIDLVENAGKKGMEADEEVLEAFATAKELETELKRTKGNMYLISYLIRFTAESKDELEAKSSELRDFYDSYSIKISRAFMEQLNCHAEMIPGGVQAVKDYVQHVNLVFLGGLGFGATTKWGDEYGIYIGTNELINKPVYLRPWLAAQKVESKVTSSLACSFTGETGSGKSVASNLLLHYIAYFGGKILILDPKSERGAWKESFPEIADFIHVLTIENTAENIGILDPFLLLEDKDKGADLAKNILLYLTGTSLTDKNSIVLNEAVNDVKQTGSPCMLKVIECLREKGTDTAEELAAHIESFRDCSFASLIFSDGYTEKHFDIQNGINVVQIAGLTLPVKGKRKEEYTADEMLSTLCMLLISKFGYEFLISDRSIFKVFGLDEAWAICDSSLGETTINEAVRMGRSMNSGMYLMSQGIDDLGTENIRNNIGMKFVFRIKDRKEIKKALEYLGLDSENEDMYKIISGLEEGECLAVDIRGRICLLKIDLLFREFMEGLSTTPEFREKEEVYADS</sequence>
<dbReference type="InterPro" id="IPR016628">
    <property type="entry name" value="ATPase_SAG2001_prd"/>
</dbReference>
<reference evidence="1 2" key="1">
    <citation type="journal article" date="2021" name="ISME Commun">
        <title>Automated analysis of genomic sequences facilitates high-throughput and comprehensive description of bacteria.</title>
        <authorList>
            <person name="Hitch T.C.A."/>
        </authorList>
    </citation>
    <scope>NUCLEOTIDE SEQUENCE [LARGE SCALE GENOMIC DNA]</scope>
    <source>
        <strain evidence="1 2">H2_18</strain>
    </source>
</reference>